<gene>
    <name evidence="2" type="ORF">HXX76_014475</name>
</gene>
<name>A0A835VPI6_CHLIN</name>
<evidence type="ECO:0000256" key="1">
    <source>
        <dbReference type="SAM" id="MobiDB-lite"/>
    </source>
</evidence>
<dbReference type="Proteomes" id="UP000650467">
    <property type="component" value="Unassembled WGS sequence"/>
</dbReference>
<comment type="caution">
    <text evidence="2">The sequence shown here is derived from an EMBL/GenBank/DDBJ whole genome shotgun (WGS) entry which is preliminary data.</text>
</comment>
<proteinExistence type="predicted"/>
<dbReference type="PANTHER" id="PTHR13244:SF7">
    <property type="entry name" value="ZINC FINGER MYND DOMAIN-CONTAINING PROTEIN 10"/>
    <property type="match status" value="1"/>
</dbReference>
<feature type="compositionally biased region" description="Pro residues" evidence="1">
    <location>
        <begin position="650"/>
        <end position="662"/>
    </location>
</feature>
<feature type="compositionally biased region" description="Low complexity" evidence="1">
    <location>
        <begin position="422"/>
        <end position="438"/>
    </location>
</feature>
<accession>A0A835VPI6</accession>
<keyword evidence="3" id="KW-1185">Reference proteome</keyword>
<dbReference type="OrthoDB" id="432970at2759"/>
<feature type="region of interest" description="Disordered" evidence="1">
    <location>
        <begin position="549"/>
        <end position="573"/>
    </location>
</feature>
<dbReference type="EMBL" id="JAEHOC010000065">
    <property type="protein sequence ID" value="KAG2424422.1"/>
    <property type="molecule type" value="Genomic_DNA"/>
</dbReference>
<feature type="compositionally biased region" description="Acidic residues" evidence="1">
    <location>
        <begin position="715"/>
        <end position="730"/>
    </location>
</feature>
<feature type="compositionally biased region" description="Low complexity" evidence="1">
    <location>
        <begin position="663"/>
        <end position="698"/>
    </location>
</feature>
<protein>
    <submittedName>
        <fullName evidence="2">Uncharacterized protein</fullName>
    </submittedName>
</protein>
<feature type="region of interest" description="Disordered" evidence="1">
    <location>
        <begin position="363"/>
        <end position="383"/>
    </location>
</feature>
<dbReference type="GO" id="GO:0005737">
    <property type="term" value="C:cytoplasm"/>
    <property type="evidence" value="ECO:0007669"/>
    <property type="project" value="TreeGrafter"/>
</dbReference>
<feature type="region of interest" description="Disordered" evidence="1">
    <location>
        <begin position="418"/>
        <end position="438"/>
    </location>
</feature>
<dbReference type="InterPro" id="IPR052298">
    <property type="entry name" value="ZMYND10"/>
</dbReference>
<reference evidence="2" key="1">
    <citation type="journal article" date="2020" name="bioRxiv">
        <title>Comparative genomics of Chlamydomonas.</title>
        <authorList>
            <person name="Craig R.J."/>
            <person name="Hasan A.R."/>
            <person name="Ness R.W."/>
            <person name="Keightley P.D."/>
        </authorList>
    </citation>
    <scope>NUCLEOTIDE SEQUENCE</scope>
    <source>
        <strain evidence="2">SAG 7.73</strain>
    </source>
</reference>
<feature type="compositionally biased region" description="Low complexity" evidence="1">
    <location>
        <begin position="363"/>
        <end position="373"/>
    </location>
</feature>
<dbReference type="AlphaFoldDB" id="A0A835VPI6"/>
<organism evidence="2 3">
    <name type="scientific">Chlamydomonas incerta</name>
    <dbReference type="NCBI Taxonomy" id="51695"/>
    <lineage>
        <taxon>Eukaryota</taxon>
        <taxon>Viridiplantae</taxon>
        <taxon>Chlorophyta</taxon>
        <taxon>core chlorophytes</taxon>
        <taxon>Chlorophyceae</taxon>
        <taxon>CS clade</taxon>
        <taxon>Chlamydomonadales</taxon>
        <taxon>Chlamydomonadaceae</taxon>
        <taxon>Chlamydomonas</taxon>
    </lineage>
</organism>
<dbReference type="PANTHER" id="PTHR13244">
    <property type="entry name" value="ZINC FINGER MYND DOMAIN CONTAINING PROTEIN 10"/>
    <property type="match status" value="1"/>
</dbReference>
<evidence type="ECO:0000313" key="2">
    <source>
        <dbReference type="EMBL" id="KAG2424422.1"/>
    </source>
</evidence>
<feature type="region of interest" description="Disordered" evidence="1">
    <location>
        <begin position="590"/>
        <end position="730"/>
    </location>
</feature>
<sequence length="730" mass="76875">MAPAARTHSDEFVVELLVSLDKLQVLVHDLLVTEAWKEHVYPHLAAHLAEHVDSVSAYVLLYHEVAVANLLQVCLYHSHAAESLSEDYGLEVADWCYRKLTRLVAEGHKLAEHKERSAEQMLAMSKLEEQEEKRRETEWGVLMCGLNITRYVTDALPRMPLGALTRAVSVNDTLMALLPLLDRPPWVRSRQPLDPKTGAKGRPVLEKWAGNRWAAVAPADRLKITQTDGQVWLAVTNLLVEPRCRAKYSLDEFRRERLLGLKRHLNELMFDQLPVLKDLQRALDELALGVMPDQAGGGRAALILEAVPVVREALLRGKNWRQVADAAVKQHFSGEAARRMARERMEAMLKHLDFMCEMEPAAPEAPSAASGGAAANGGGGAAPHPPVKVCTWRKVHDSGGGVFESWYDFAMAVDDSRPPEPVEVAAPGGAASSSGQAPAAVQGLRYRLKPLELDDTRPLPAHGKASVRWGDLAAEALLSLPELPTRDSGEGAPVLWVTVGLLAVDGLALQIKLKKAARPKERDRVAGVWYAYHPVAGALTVLKDLATPPASAAPSAAGGPAPAAAKPSSSSGKAAAGAAAKPLVQVLPEPAAPKAPASASKSAPTSTPTRASAAAASSAAQSVRAPAGKESPAPSAASATPAPALKITELPPPPQRPEPPAAPAAQPAVPAAPPAAAASTAASAPAPVSIPAAAAPAAKGSQREPPPPPSPLAGDDVDDDEDSPGLDDPE</sequence>
<evidence type="ECO:0000313" key="3">
    <source>
        <dbReference type="Proteomes" id="UP000650467"/>
    </source>
</evidence>
<feature type="compositionally biased region" description="Low complexity" evidence="1">
    <location>
        <begin position="592"/>
        <end position="644"/>
    </location>
</feature>